<dbReference type="InterPro" id="IPR003331">
    <property type="entry name" value="UDP_GlcNAc_Epimerase_2_dom"/>
</dbReference>
<dbReference type="Pfam" id="PF02350">
    <property type="entry name" value="Epimerase_2"/>
    <property type="match status" value="1"/>
</dbReference>
<evidence type="ECO:0000313" key="3">
    <source>
        <dbReference type="Proteomes" id="UP000320672"/>
    </source>
</evidence>
<reference evidence="2 3" key="1">
    <citation type="submission" date="2019-02" db="EMBL/GenBank/DDBJ databases">
        <title>Deep-cultivation of Planctomycetes and their phenomic and genomic characterization uncovers novel biology.</title>
        <authorList>
            <person name="Wiegand S."/>
            <person name="Jogler M."/>
            <person name="Boedeker C."/>
            <person name="Pinto D."/>
            <person name="Vollmers J."/>
            <person name="Rivas-Marin E."/>
            <person name="Kohn T."/>
            <person name="Peeters S.H."/>
            <person name="Heuer A."/>
            <person name="Rast P."/>
            <person name="Oberbeckmann S."/>
            <person name="Bunk B."/>
            <person name="Jeske O."/>
            <person name="Meyerdierks A."/>
            <person name="Storesund J.E."/>
            <person name="Kallscheuer N."/>
            <person name="Luecker S."/>
            <person name="Lage O.M."/>
            <person name="Pohl T."/>
            <person name="Merkel B.J."/>
            <person name="Hornburger P."/>
            <person name="Mueller R.-W."/>
            <person name="Bruemmer F."/>
            <person name="Labrenz M."/>
            <person name="Spormann A.M."/>
            <person name="Op den Camp H."/>
            <person name="Overmann J."/>
            <person name="Amann R."/>
            <person name="Jetten M.S.M."/>
            <person name="Mascher T."/>
            <person name="Medema M.H."/>
            <person name="Devos D.P."/>
            <person name="Kaster A.-K."/>
            <person name="Ovreas L."/>
            <person name="Rohde M."/>
            <person name="Galperin M.Y."/>
            <person name="Jogler C."/>
        </authorList>
    </citation>
    <scope>NUCLEOTIDE SEQUENCE [LARGE SCALE GENOMIC DNA]</scope>
    <source>
        <strain evidence="2 3">FF011L</strain>
    </source>
</reference>
<dbReference type="InterPro" id="IPR020004">
    <property type="entry name" value="UDP-GlcNAc_Epase"/>
</dbReference>
<dbReference type="EC" id="3.2.1.184" evidence="2"/>
<sequence>MRTVAVVTAGRSDWGIYLPVLKAIQATDELKLQLIVTGAHSSSLYGSTISEIEAAGFDVSESVEMLMLNDSPESIAKSMGIGMLGIAQVYRRTQPDILLVLGDRFEMHAAATAAVPFKLPIAHIHGGEVTEGAIDDAFRHSITKYSHLHFVSTAAHAKRVIQLGEEPWRVTVCGAPGLDNLRTLTLLTSAELEHRLKIQFTSPPLLVTFHPVTLEFEQTDDQAEQFFAALANFDMPIIVTKPNADTSGQNILQHLDEFGKRPNVRVVDNLGTQAFFSLMSHAAAMVGNSSSGIIETASFQLPTVNVGLRQHGRSRSRNVLDVDCRTESITKAIRQALSTEFRKRLDGMTNMYGNGNASEQIVERLKTEPINQSLLMKRFYDIDFATPPIAAG</sequence>
<proteinExistence type="predicted"/>
<gene>
    <name evidence="2" type="primary">legG</name>
    <name evidence="2" type="ORF">FF011L_46230</name>
</gene>
<dbReference type="Gene3D" id="3.40.50.2000">
    <property type="entry name" value="Glycogen Phosphorylase B"/>
    <property type="match status" value="2"/>
</dbReference>
<dbReference type="Proteomes" id="UP000320672">
    <property type="component" value="Chromosome"/>
</dbReference>
<dbReference type="InterPro" id="IPR029767">
    <property type="entry name" value="WecB-like"/>
</dbReference>
<dbReference type="EMBL" id="CP036262">
    <property type="protein sequence ID" value="QDS95822.1"/>
    <property type="molecule type" value="Genomic_DNA"/>
</dbReference>
<dbReference type="GO" id="GO:0102388">
    <property type="term" value="F:UDP-N,N'-diacetylbacillosamine 2-epimerase activity"/>
    <property type="evidence" value="ECO:0007669"/>
    <property type="project" value="UniProtKB-EC"/>
</dbReference>
<dbReference type="OrthoDB" id="9803238at2"/>
<feature type="domain" description="UDP-N-acetylglucosamine 2-epimerase" evidence="1">
    <location>
        <begin position="22"/>
        <end position="366"/>
    </location>
</feature>
<dbReference type="PANTHER" id="PTHR43174">
    <property type="entry name" value="UDP-N-ACETYLGLUCOSAMINE 2-EPIMERASE"/>
    <property type="match status" value="1"/>
</dbReference>
<dbReference type="RefSeq" id="WP_145354051.1">
    <property type="nucleotide sequence ID" value="NZ_CP036262.1"/>
</dbReference>
<dbReference type="KEGG" id="rml:FF011L_46230"/>
<organism evidence="2 3">
    <name type="scientific">Roseimaritima multifibrata</name>
    <dbReference type="NCBI Taxonomy" id="1930274"/>
    <lineage>
        <taxon>Bacteria</taxon>
        <taxon>Pseudomonadati</taxon>
        <taxon>Planctomycetota</taxon>
        <taxon>Planctomycetia</taxon>
        <taxon>Pirellulales</taxon>
        <taxon>Pirellulaceae</taxon>
        <taxon>Roseimaritima</taxon>
    </lineage>
</organism>
<dbReference type="CDD" id="cd03786">
    <property type="entry name" value="GTB_UDP-GlcNAc_2-Epimerase"/>
    <property type="match status" value="1"/>
</dbReference>
<accession>A0A517MLR0</accession>
<dbReference type="NCBIfam" id="TIGR03568">
    <property type="entry name" value="NeuC_NnaA"/>
    <property type="match status" value="1"/>
</dbReference>
<dbReference type="PANTHER" id="PTHR43174:SF3">
    <property type="entry name" value="UDP-N-ACETYLGLUCOSAMINE 2-EPIMERASE"/>
    <property type="match status" value="1"/>
</dbReference>
<keyword evidence="3" id="KW-1185">Reference proteome</keyword>
<dbReference type="AlphaFoldDB" id="A0A517MLR0"/>
<evidence type="ECO:0000313" key="2">
    <source>
        <dbReference type="EMBL" id="QDS95822.1"/>
    </source>
</evidence>
<name>A0A517MLR0_9BACT</name>
<dbReference type="SUPFAM" id="SSF53756">
    <property type="entry name" value="UDP-Glycosyltransferase/glycogen phosphorylase"/>
    <property type="match status" value="1"/>
</dbReference>
<evidence type="ECO:0000259" key="1">
    <source>
        <dbReference type="Pfam" id="PF02350"/>
    </source>
</evidence>
<protein>
    <submittedName>
        <fullName evidence="2">GDP/UDP-N,N'-diacetylbacillosamine 2-epimerase (Hydrolyzing)</fullName>
        <ecNumber evidence="2">3.2.1.184</ecNumber>
    </submittedName>
</protein>
<keyword evidence="2" id="KW-0326">Glycosidase</keyword>
<dbReference type="GO" id="GO:0006047">
    <property type="term" value="P:UDP-N-acetylglucosamine metabolic process"/>
    <property type="evidence" value="ECO:0007669"/>
    <property type="project" value="InterPro"/>
</dbReference>
<keyword evidence="2" id="KW-0378">Hydrolase</keyword>